<evidence type="ECO:0000313" key="1">
    <source>
        <dbReference type="EnsemblMetazoa" id="Aqu2.1.01433_001"/>
    </source>
</evidence>
<reference evidence="1" key="1">
    <citation type="submission" date="2017-05" db="UniProtKB">
        <authorList>
            <consortium name="EnsemblMetazoa"/>
        </authorList>
    </citation>
    <scope>IDENTIFICATION</scope>
</reference>
<name>A0A1X7SHA0_AMPQE</name>
<organism evidence="1">
    <name type="scientific">Amphimedon queenslandica</name>
    <name type="common">Sponge</name>
    <dbReference type="NCBI Taxonomy" id="400682"/>
    <lineage>
        <taxon>Eukaryota</taxon>
        <taxon>Metazoa</taxon>
        <taxon>Porifera</taxon>
        <taxon>Demospongiae</taxon>
        <taxon>Heteroscleromorpha</taxon>
        <taxon>Haplosclerida</taxon>
        <taxon>Niphatidae</taxon>
        <taxon>Amphimedon</taxon>
    </lineage>
</organism>
<accession>A0A1X7SHA0</accession>
<sequence length="68" mass="7470">MSVRKVKRKVQDGNIPANLSIDILIDVLGNNIGTTYVEGLVDARIINKLDVVTKKWSNSELTSASEID</sequence>
<dbReference type="InParanoid" id="A0A1X7SHA0"/>
<dbReference type="EnsemblMetazoa" id="Aqu2.1.01433_001">
    <property type="protein sequence ID" value="Aqu2.1.01433_001"/>
    <property type="gene ID" value="Aqu2.1.01433"/>
</dbReference>
<protein>
    <submittedName>
        <fullName evidence="1">Uncharacterized protein</fullName>
    </submittedName>
</protein>
<dbReference type="AlphaFoldDB" id="A0A1X7SHA0"/>
<proteinExistence type="predicted"/>